<dbReference type="PANTHER" id="PTHR30514:SF10">
    <property type="entry name" value="MURR_RPIR FAMILY TRANSCRIPTIONAL REGULATOR"/>
    <property type="match status" value="1"/>
</dbReference>
<evidence type="ECO:0000256" key="2">
    <source>
        <dbReference type="ARBA" id="ARBA00023125"/>
    </source>
</evidence>
<organism evidence="6 7">
    <name type="scientific">Clostridium paraputrificum</name>
    <dbReference type="NCBI Taxonomy" id="29363"/>
    <lineage>
        <taxon>Bacteria</taxon>
        <taxon>Bacillati</taxon>
        <taxon>Bacillota</taxon>
        <taxon>Clostridia</taxon>
        <taxon>Eubacteriales</taxon>
        <taxon>Clostridiaceae</taxon>
        <taxon>Clostridium</taxon>
    </lineage>
</organism>
<keyword evidence="2" id="KW-0238">DNA-binding</keyword>
<dbReference type="AlphaFoldDB" id="A0A174HX96"/>
<name>A0A174HX96_9CLOT</name>
<dbReference type="Pfam" id="PF01380">
    <property type="entry name" value="SIS"/>
    <property type="match status" value="1"/>
</dbReference>
<dbReference type="InterPro" id="IPR000281">
    <property type="entry name" value="HTH_RpiR"/>
</dbReference>
<dbReference type="OrthoDB" id="3684496at2"/>
<dbReference type="SUPFAM" id="SSF46689">
    <property type="entry name" value="Homeodomain-like"/>
    <property type="match status" value="1"/>
</dbReference>
<dbReference type="PANTHER" id="PTHR30514">
    <property type="entry name" value="GLUCOKINASE"/>
    <property type="match status" value="1"/>
</dbReference>
<dbReference type="GO" id="GO:0003677">
    <property type="term" value="F:DNA binding"/>
    <property type="evidence" value="ECO:0007669"/>
    <property type="project" value="UniProtKB-KW"/>
</dbReference>
<dbReference type="InterPro" id="IPR001347">
    <property type="entry name" value="SIS_dom"/>
</dbReference>
<dbReference type="InterPro" id="IPR036388">
    <property type="entry name" value="WH-like_DNA-bd_sf"/>
</dbReference>
<evidence type="ECO:0000259" key="5">
    <source>
        <dbReference type="PROSITE" id="PS51464"/>
    </source>
</evidence>
<dbReference type="InterPro" id="IPR035472">
    <property type="entry name" value="RpiR-like_SIS"/>
</dbReference>
<dbReference type="Proteomes" id="UP000092714">
    <property type="component" value="Unassembled WGS sequence"/>
</dbReference>
<keyword evidence="3" id="KW-0804">Transcription</keyword>
<dbReference type="GO" id="GO:0097367">
    <property type="term" value="F:carbohydrate derivative binding"/>
    <property type="evidence" value="ECO:0007669"/>
    <property type="project" value="InterPro"/>
</dbReference>
<dbReference type="Gene3D" id="1.10.10.10">
    <property type="entry name" value="Winged helix-like DNA-binding domain superfamily/Winged helix DNA-binding domain"/>
    <property type="match status" value="1"/>
</dbReference>
<keyword evidence="1" id="KW-0805">Transcription regulation</keyword>
<evidence type="ECO:0000259" key="4">
    <source>
        <dbReference type="PROSITE" id="PS51071"/>
    </source>
</evidence>
<gene>
    <name evidence="6" type="ORF">CP373A1_10720</name>
</gene>
<dbReference type="EMBL" id="MAPZ01000020">
    <property type="protein sequence ID" value="OBY10365.1"/>
    <property type="molecule type" value="Genomic_DNA"/>
</dbReference>
<dbReference type="GeneID" id="42776910"/>
<dbReference type="InterPro" id="IPR046348">
    <property type="entry name" value="SIS_dom_sf"/>
</dbReference>
<dbReference type="RefSeq" id="WP_027099076.1">
    <property type="nucleotide sequence ID" value="NZ_CABHIH010000001.1"/>
</dbReference>
<dbReference type="PROSITE" id="PS51464">
    <property type="entry name" value="SIS"/>
    <property type="match status" value="1"/>
</dbReference>
<dbReference type="GO" id="GO:1901135">
    <property type="term" value="P:carbohydrate derivative metabolic process"/>
    <property type="evidence" value="ECO:0007669"/>
    <property type="project" value="InterPro"/>
</dbReference>
<accession>A0A174HX96</accession>
<dbReference type="InterPro" id="IPR009057">
    <property type="entry name" value="Homeodomain-like_sf"/>
</dbReference>
<dbReference type="Pfam" id="PF01418">
    <property type="entry name" value="HTH_6"/>
    <property type="match status" value="1"/>
</dbReference>
<feature type="domain" description="HTH rpiR-type" evidence="4">
    <location>
        <begin position="1"/>
        <end position="77"/>
    </location>
</feature>
<feature type="domain" description="SIS" evidence="5">
    <location>
        <begin position="108"/>
        <end position="236"/>
    </location>
</feature>
<dbReference type="GO" id="GO:0003700">
    <property type="term" value="F:DNA-binding transcription factor activity"/>
    <property type="evidence" value="ECO:0007669"/>
    <property type="project" value="InterPro"/>
</dbReference>
<proteinExistence type="predicted"/>
<evidence type="ECO:0008006" key="8">
    <source>
        <dbReference type="Google" id="ProtNLM"/>
    </source>
</evidence>
<evidence type="ECO:0000256" key="3">
    <source>
        <dbReference type="ARBA" id="ARBA00023163"/>
    </source>
</evidence>
<dbReference type="CDD" id="cd05013">
    <property type="entry name" value="SIS_RpiR"/>
    <property type="match status" value="1"/>
</dbReference>
<dbReference type="PROSITE" id="PS51071">
    <property type="entry name" value="HTH_RPIR"/>
    <property type="match status" value="1"/>
</dbReference>
<dbReference type="InterPro" id="IPR047640">
    <property type="entry name" value="RpiR-like"/>
</dbReference>
<keyword evidence="7" id="KW-1185">Reference proteome</keyword>
<sequence>MKFLDVISKENITLNNTEKRIVEYILEKSHSFSNIKITDMANDLYLSSNTIIRLCKKLGYSGFSELKYNIVNANKSNNEIDLDSSHISIHNSVVKTLSLNKPDDICTAATKIYNSNRVVIFSLGLSQYPALSFCKKLQYFNKMCLVPEDRDENKLFANNLKDDDLAFIISSSGSTDIIKKITGIVKTKNIYTISLTGLSQNFLSNLSDLSLFAYLKDYQLNNHDLTSRLGFNIVLDLIFEEFSKLYSQ</sequence>
<evidence type="ECO:0000313" key="6">
    <source>
        <dbReference type="EMBL" id="OBY10365.1"/>
    </source>
</evidence>
<comment type="caution">
    <text evidence="6">The sequence shown here is derived from an EMBL/GenBank/DDBJ whole genome shotgun (WGS) entry which is preliminary data.</text>
</comment>
<dbReference type="eggNOG" id="COG1737">
    <property type="taxonomic scope" value="Bacteria"/>
</dbReference>
<dbReference type="SUPFAM" id="SSF53697">
    <property type="entry name" value="SIS domain"/>
    <property type="match status" value="1"/>
</dbReference>
<dbReference type="Gene3D" id="3.40.50.10490">
    <property type="entry name" value="Glucose-6-phosphate isomerase like protein, domain 1"/>
    <property type="match status" value="1"/>
</dbReference>
<evidence type="ECO:0000256" key="1">
    <source>
        <dbReference type="ARBA" id="ARBA00023015"/>
    </source>
</evidence>
<protein>
    <recommendedName>
        <fullName evidence="8">HTH-type transcriptional regulator YbbH</fullName>
    </recommendedName>
</protein>
<evidence type="ECO:0000313" key="7">
    <source>
        <dbReference type="Proteomes" id="UP000092714"/>
    </source>
</evidence>
<reference evidence="6 7" key="1">
    <citation type="submission" date="2016-06" db="EMBL/GenBank/DDBJ databases">
        <authorList>
            <person name="Kjaerup R.B."/>
            <person name="Dalgaard T.S."/>
            <person name="Juul-Madsen H.R."/>
        </authorList>
    </citation>
    <scope>NUCLEOTIDE SEQUENCE [LARGE SCALE GENOMIC DNA]</scope>
    <source>
        <strain evidence="6 7">373-A1</strain>
    </source>
</reference>